<reference evidence="3" key="1">
    <citation type="submission" date="2022-09" db="EMBL/GenBank/DDBJ databases">
        <title>Complete Genomes of Fervidibacillus albus and Fervidibacillus halotolerans isolated from tidal flat sediments.</title>
        <authorList>
            <person name="Kwon K.K."/>
            <person name="Yang S.-H."/>
            <person name="Park M.J."/>
            <person name="Oh H.-M."/>
        </authorList>
    </citation>
    <scope>NUCLEOTIDE SEQUENCE</scope>
    <source>
        <strain evidence="3">MEBiC13594</strain>
    </source>
</reference>
<evidence type="ECO:0000256" key="1">
    <source>
        <dbReference type="SAM" id="Phobius"/>
    </source>
</evidence>
<dbReference type="Pfam" id="PF05036">
    <property type="entry name" value="SPOR"/>
    <property type="match status" value="1"/>
</dbReference>
<dbReference type="RefSeq" id="WP_275419699.1">
    <property type="nucleotide sequence ID" value="NZ_CP106877.1"/>
</dbReference>
<dbReference type="EMBL" id="CP106877">
    <property type="protein sequence ID" value="WAA11588.1"/>
    <property type="molecule type" value="Genomic_DNA"/>
</dbReference>
<dbReference type="PROSITE" id="PS51724">
    <property type="entry name" value="SPOR"/>
    <property type="match status" value="1"/>
</dbReference>
<organism evidence="3 4">
    <name type="scientific">Fervidibacillus halotolerans</name>
    <dbReference type="NCBI Taxonomy" id="2980027"/>
    <lineage>
        <taxon>Bacteria</taxon>
        <taxon>Bacillati</taxon>
        <taxon>Bacillota</taxon>
        <taxon>Bacilli</taxon>
        <taxon>Bacillales</taxon>
        <taxon>Bacillaceae</taxon>
        <taxon>Fervidibacillus</taxon>
    </lineage>
</organism>
<evidence type="ECO:0000313" key="3">
    <source>
        <dbReference type="EMBL" id="WAA11588.1"/>
    </source>
</evidence>
<proteinExistence type="predicted"/>
<keyword evidence="1" id="KW-1133">Transmembrane helix</keyword>
<feature type="transmembrane region" description="Helical" evidence="1">
    <location>
        <begin position="81"/>
        <end position="100"/>
    </location>
</feature>
<feature type="domain" description="SPOR" evidence="2">
    <location>
        <begin position="131"/>
        <end position="207"/>
    </location>
</feature>
<dbReference type="InterPro" id="IPR036680">
    <property type="entry name" value="SPOR-like_sf"/>
</dbReference>
<dbReference type="Proteomes" id="UP001164726">
    <property type="component" value="Chromosome"/>
</dbReference>
<dbReference type="GO" id="GO:0042834">
    <property type="term" value="F:peptidoglycan binding"/>
    <property type="evidence" value="ECO:0007669"/>
    <property type="project" value="InterPro"/>
</dbReference>
<evidence type="ECO:0000313" key="4">
    <source>
        <dbReference type="Proteomes" id="UP001164726"/>
    </source>
</evidence>
<dbReference type="KEGG" id="fhl:OE105_08095"/>
<keyword evidence="4" id="KW-1185">Reference proteome</keyword>
<evidence type="ECO:0000259" key="2">
    <source>
        <dbReference type="PROSITE" id="PS51724"/>
    </source>
</evidence>
<keyword evidence="1" id="KW-0812">Transmembrane</keyword>
<dbReference type="AlphaFoldDB" id="A0A9E8LXL2"/>
<gene>
    <name evidence="3" type="ORF">OE105_08095</name>
</gene>
<protein>
    <submittedName>
        <fullName evidence="3">SPOR domain-containing protein</fullName>
    </submittedName>
</protein>
<dbReference type="SUPFAM" id="SSF110997">
    <property type="entry name" value="Sporulation related repeat"/>
    <property type="match status" value="1"/>
</dbReference>
<dbReference type="InterPro" id="IPR007730">
    <property type="entry name" value="SPOR-like_dom"/>
</dbReference>
<name>A0A9E8LXL2_9BACI</name>
<dbReference type="Gene3D" id="3.30.70.1070">
    <property type="entry name" value="Sporulation related repeat"/>
    <property type="match status" value="1"/>
</dbReference>
<accession>A0A9E8LXL2</accession>
<sequence>MDKCPKEEKRFTLKINGKKKSTDDHLVIHNWQTKKETAVTKQGDFLQSYKTIKKKPKKNKRLKTRFPSFYSNKQQMSLMKVSIIVLSAVVIGLSIGFFLLKVIDKDGTRGGHLEKDAPAFNGNVGSEQLVLPGKDLLFLQQGAYQNEDSVKQLLNQYKQHQLPAAYIHDGDYYRVFVALINDEESAKKLMESSFFRDHYGETWPKKVETKERIFRNLTGDEKKFLEVAYSIFNQLVEEGTKALLQGEKYVGNFEAIDREIENIRSLTNIEQKSIQQLHQSLLNGYEQLQRFSKTRKVEEWQKGQAELLQFAVDFYFL</sequence>
<keyword evidence="1" id="KW-0472">Membrane</keyword>